<evidence type="ECO:0000256" key="12">
    <source>
        <dbReference type="ARBA" id="ARBA00023136"/>
    </source>
</evidence>
<dbReference type="InterPro" id="IPR050121">
    <property type="entry name" value="Cytochrome_P450_monoxygenase"/>
</dbReference>
<dbReference type="SUPFAM" id="SSF48264">
    <property type="entry name" value="Cytochrome P450"/>
    <property type="match status" value="1"/>
</dbReference>
<dbReference type="GO" id="GO:0016020">
    <property type="term" value="C:membrane"/>
    <property type="evidence" value="ECO:0007669"/>
    <property type="project" value="UniProtKB-SubCell"/>
</dbReference>
<proteinExistence type="inferred from homology"/>
<keyword evidence="8" id="KW-1133">Transmembrane helix</keyword>
<keyword evidence="5 15" id="KW-0349">Heme</keyword>
<evidence type="ECO:0000313" key="17">
    <source>
        <dbReference type="EMBL" id="PYH90327.1"/>
    </source>
</evidence>
<sequence length="523" mass="58944">MALQSIVSTVVESPGYVAFSVVCAWLVYQLGQAAWNLSPYHPLSRFPGPKLARASYLLEFYYDLILVGQYTKRIVEMHEVYGPLVRINPNEIHCSDPSFINEIYAVGGRKRDKPIHQVQASGTVTNAFFSTTDHDTHRLRRSALSRFFSRAQITTLEPKIHRLVQQLCDKLMLEQGNEKPFDITTAYSCFGSDVISDYCFGQSFGFLTQPSWEPNYRGPLYSLLRPMFVFRFFPFLEPFAIAASGLAKHLSTDMNLLITTLTKTVPDQIRRTKADLANGITAKEETVFGSVLTSSLPASEKSIQRLTDEAASLLGAGTETVSWSLSVITYHLLTQPALMTRLRDELQTIVSLSEDTKTLPPWTTLEKLPYLTAVVHEGLRLSYGVSIRTARIAPEEDLVYRGQDVNYVIPRGYAVGMSPAITHHNEDIFPDSHAFRPERWLDAEGRRNTELERYLLSFSKGSRACIGMNLAFCELHLVLTALVIRVFPHMQLFETTERDIKYHHDLFAPVPEPGSLGVRALIV</sequence>
<evidence type="ECO:0000256" key="14">
    <source>
        <dbReference type="ARBA" id="ARBA00069646"/>
    </source>
</evidence>
<evidence type="ECO:0000256" key="6">
    <source>
        <dbReference type="ARBA" id="ARBA00022692"/>
    </source>
</evidence>
<dbReference type="GO" id="GO:0016705">
    <property type="term" value="F:oxidoreductase activity, acting on paired donors, with incorporation or reduction of molecular oxygen"/>
    <property type="evidence" value="ECO:0007669"/>
    <property type="project" value="InterPro"/>
</dbReference>
<evidence type="ECO:0000256" key="3">
    <source>
        <dbReference type="ARBA" id="ARBA00004685"/>
    </source>
</evidence>
<dbReference type="InterPro" id="IPR001128">
    <property type="entry name" value="Cyt_P450"/>
</dbReference>
<name>A0A319D6Z1_9EURO</name>
<protein>
    <recommendedName>
        <fullName evidence="14">Cytochrome P450 monooxygenase otaC</fullName>
    </recommendedName>
</protein>
<dbReference type="GO" id="GO:0004497">
    <property type="term" value="F:monooxygenase activity"/>
    <property type="evidence" value="ECO:0007669"/>
    <property type="project" value="UniProtKB-KW"/>
</dbReference>
<evidence type="ECO:0000256" key="7">
    <source>
        <dbReference type="ARBA" id="ARBA00022723"/>
    </source>
</evidence>
<dbReference type="OrthoDB" id="3945418at2759"/>
<dbReference type="VEuPathDB" id="FungiDB:BO71DRAFT_387874"/>
<dbReference type="InterPro" id="IPR002401">
    <property type="entry name" value="Cyt_P450_E_grp-I"/>
</dbReference>
<dbReference type="PANTHER" id="PTHR24305:SF147">
    <property type="entry name" value="P450, PUTATIVE (EUROFUNG)-RELATED"/>
    <property type="match status" value="1"/>
</dbReference>
<evidence type="ECO:0000256" key="4">
    <source>
        <dbReference type="ARBA" id="ARBA00010617"/>
    </source>
</evidence>
<evidence type="ECO:0000256" key="13">
    <source>
        <dbReference type="ARBA" id="ARBA00051517"/>
    </source>
</evidence>
<dbReference type="PRINTS" id="PR00385">
    <property type="entry name" value="P450"/>
</dbReference>
<keyword evidence="10 15" id="KW-0408">Iron</keyword>
<keyword evidence="12" id="KW-0472">Membrane</keyword>
<evidence type="ECO:0000256" key="8">
    <source>
        <dbReference type="ARBA" id="ARBA00022989"/>
    </source>
</evidence>
<evidence type="ECO:0000256" key="11">
    <source>
        <dbReference type="ARBA" id="ARBA00023033"/>
    </source>
</evidence>
<dbReference type="Gene3D" id="1.10.630.10">
    <property type="entry name" value="Cytochrome P450"/>
    <property type="match status" value="1"/>
</dbReference>
<evidence type="ECO:0000313" key="18">
    <source>
        <dbReference type="Proteomes" id="UP000247810"/>
    </source>
</evidence>
<dbReference type="FunFam" id="1.10.630.10:FF:000069">
    <property type="entry name" value="Cytochrome P450, putative (Eurofung)"/>
    <property type="match status" value="1"/>
</dbReference>
<dbReference type="PROSITE" id="PS00086">
    <property type="entry name" value="CYTOCHROME_P450"/>
    <property type="match status" value="1"/>
</dbReference>
<dbReference type="GO" id="GO:0020037">
    <property type="term" value="F:heme binding"/>
    <property type="evidence" value="ECO:0007669"/>
    <property type="project" value="InterPro"/>
</dbReference>
<evidence type="ECO:0000256" key="15">
    <source>
        <dbReference type="PIRSR" id="PIRSR602401-1"/>
    </source>
</evidence>
<organism evidence="17 18">
    <name type="scientific">Aspergillus ellipticus CBS 707.79</name>
    <dbReference type="NCBI Taxonomy" id="1448320"/>
    <lineage>
        <taxon>Eukaryota</taxon>
        <taxon>Fungi</taxon>
        <taxon>Dikarya</taxon>
        <taxon>Ascomycota</taxon>
        <taxon>Pezizomycotina</taxon>
        <taxon>Eurotiomycetes</taxon>
        <taxon>Eurotiomycetidae</taxon>
        <taxon>Eurotiales</taxon>
        <taxon>Aspergillaceae</taxon>
        <taxon>Aspergillus</taxon>
        <taxon>Aspergillus subgen. Circumdati</taxon>
    </lineage>
</organism>
<evidence type="ECO:0000256" key="9">
    <source>
        <dbReference type="ARBA" id="ARBA00023002"/>
    </source>
</evidence>
<comment type="cofactor">
    <cofactor evidence="1 15">
        <name>heme</name>
        <dbReference type="ChEBI" id="CHEBI:30413"/>
    </cofactor>
</comment>
<dbReference type="Pfam" id="PF00067">
    <property type="entry name" value="p450"/>
    <property type="match status" value="1"/>
</dbReference>
<keyword evidence="6" id="KW-0812">Transmembrane</keyword>
<comment type="similarity">
    <text evidence="4 16">Belongs to the cytochrome P450 family.</text>
</comment>
<comment type="catalytic activity">
    <reaction evidence="13">
        <text>7-methylmellein + 3 reduced [NADPH--hemoprotein reductase] + 3 O2 = 7-carboxymellein + 3 oxidized [NADPH--hemoprotein reductase] + 4 H2O + 4 H(+)</text>
        <dbReference type="Rhea" id="RHEA:72771"/>
        <dbReference type="Rhea" id="RHEA-COMP:11964"/>
        <dbReference type="Rhea" id="RHEA-COMP:11965"/>
        <dbReference type="ChEBI" id="CHEBI:15377"/>
        <dbReference type="ChEBI" id="CHEBI:15378"/>
        <dbReference type="ChEBI" id="CHEBI:15379"/>
        <dbReference type="ChEBI" id="CHEBI:57618"/>
        <dbReference type="ChEBI" id="CHEBI:58210"/>
        <dbReference type="ChEBI" id="CHEBI:192524"/>
        <dbReference type="ChEBI" id="CHEBI:192525"/>
    </reaction>
    <physiologicalReaction direction="left-to-right" evidence="13">
        <dbReference type="Rhea" id="RHEA:72772"/>
    </physiologicalReaction>
</comment>
<dbReference type="GO" id="GO:0005506">
    <property type="term" value="F:iron ion binding"/>
    <property type="evidence" value="ECO:0007669"/>
    <property type="project" value="InterPro"/>
</dbReference>
<dbReference type="Proteomes" id="UP000247810">
    <property type="component" value="Unassembled WGS sequence"/>
</dbReference>
<evidence type="ECO:0000256" key="2">
    <source>
        <dbReference type="ARBA" id="ARBA00004167"/>
    </source>
</evidence>
<keyword evidence="11 16" id="KW-0503">Monooxygenase</keyword>
<keyword evidence="18" id="KW-1185">Reference proteome</keyword>
<dbReference type="CDD" id="cd11062">
    <property type="entry name" value="CYP58-like"/>
    <property type="match status" value="1"/>
</dbReference>
<dbReference type="InterPro" id="IPR017972">
    <property type="entry name" value="Cyt_P450_CS"/>
</dbReference>
<reference evidence="17 18" key="1">
    <citation type="submission" date="2018-02" db="EMBL/GenBank/DDBJ databases">
        <title>The genomes of Aspergillus section Nigri reveals drivers in fungal speciation.</title>
        <authorList>
            <consortium name="DOE Joint Genome Institute"/>
            <person name="Vesth T.C."/>
            <person name="Nybo J."/>
            <person name="Theobald S."/>
            <person name="Brandl J."/>
            <person name="Frisvad J.C."/>
            <person name="Nielsen K.F."/>
            <person name="Lyhne E.K."/>
            <person name="Kogle M.E."/>
            <person name="Kuo A."/>
            <person name="Riley R."/>
            <person name="Clum A."/>
            <person name="Nolan M."/>
            <person name="Lipzen A."/>
            <person name="Salamov A."/>
            <person name="Henrissat B."/>
            <person name="Wiebenga A."/>
            <person name="De vries R.P."/>
            <person name="Grigoriev I.V."/>
            <person name="Mortensen U.H."/>
            <person name="Andersen M.R."/>
            <person name="Baker S.E."/>
        </authorList>
    </citation>
    <scope>NUCLEOTIDE SEQUENCE [LARGE SCALE GENOMIC DNA]</scope>
    <source>
        <strain evidence="17 18">CBS 707.79</strain>
    </source>
</reference>
<dbReference type="AlphaFoldDB" id="A0A319D6Z1"/>
<dbReference type="EMBL" id="KZ825987">
    <property type="protein sequence ID" value="PYH90327.1"/>
    <property type="molecule type" value="Genomic_DNA"/>
</dbReference>
<gene>
    <name evidence="17" type="ORF">BO71DRAFT_387874</name>
</gene>
<dbReference type="InterPro" id="IPR036396">
    <property type="entry name" value="Cyt_P450_sf"/>
</dbReference>
<keyword evidence="9 16" id="KW-0560">Oxidoreductase</keyword>
<accession>A0A319D6Z1</accession>
<dbReference type="PRINTS" id="PR00463">
    <property type="entry name" value="EP450I"/>
</dbReference>
<evidence type="ECO:0000256" key="5">
    <source>
        <dbReference type="ARBA" id="ARBA00022617"/>
    </source>
</evidence>
<feature type="binding site" description="axial binding residue" evidence="15">
    <location>
        <position position="465"/>
    </location>
    <ligand>
        <name>heme</name>
        <dbReference type="ChEBI" id="CHEBI:30413"/>
    </ligand>
    <ligandPart>
        <name>Fe</name>
        <dbReference type="ChEBI" id="CHEBI:18248"/>
    </ligandPart>
</feature>
<dbReference type="PANTHER" id="PTHR24305">
    <property type="entry name" value="CYTOCHROME P450"/>
    <property type="match status" value="1"/>
</dbReference>
<evidence type="ECO:0000256" key="1">
    <source>
        <dbReference type="ARBA" id="ARBA00001971"/>
    </source>
</evidence>
<comment type="pathway">
    <text evidence="3">Mycotoxin biosynthesis.</text>
</comment>
<evidence type="ECO:0000256" key="16">
    <source>
        <dbReference type="RuleBase" id="RU000461"/>
    </source>
</evidence>
<evidence type="ECO:0000256" key="10">
    <source>
        <dbReference type="ARBA" id="ARBA00023004"/>
    </source>
</evidence>
<keyword evidence="7 15" id="KW-0479">Metal-binding</keyword>
<comment type="subcellular location">
    <subcellularLocation>
        <location evidence="2">Membrane</location>
        <topology evidence="2">Single-pass membrane protein</topology>
    </subcellularLocation>
</comment>
<dbReference type="STRING" id="1448320.A0A319D6Z1"/>